<dbReference type="SUPFAM" id="SSF52151">
    <property type="entry name" value="FabD/lysophospholipase-like"/>
    <property type="match status" value="1"/>
</dbReference>
<dbReference type="SMART" id="SM00826">
    <property type="entry name" value="PKS_DH"/>
    <property type="match status" value="1"/>
</dbReference>
<dbReference type="SMART" id="SM00822">
    <property type="entry name" value="PKS_KR"/>
    <property type="match status" value="1"/>
</dbReference>
<dbReference type="InterPro" id="IPR020841">
    <property type="entry name" value="PKS_Beta-ketoAc_synthase_dom"/>
</dbReference>
<dbReference type="Pfam" id="PF13602">
    <property type="entry name" value="ADH_zinc_N_2"/>
    <property type="match status" value="1"/>
</dbReference>
<feature type="active site" description="Proton acceptor; for dehydratase activity" evidence="5">
    <location>
        <position position="954"/>
    </location>
</feature>
<dbReference type="InterPro" id="IPR036291">
    <property type="entry name" value="NAD(P)-bd_dom_sf"/>
</dbReference>
<dbReference type="Pfam" id="PF00109">
    <property type="entry name" value="ketoacyl-synt"/>
    <property type="match status" value="1"/>
</dbReference>
<dbReference type="GO" id="GO:0006633">
    <property type="term" value="P:fatty acid biosynthetic process"/>
    <property type="evidence" value="ECO:0007669"/>
    <property type="project" value="InterPro"/>
</dbReference>
<keyword evidence="3" id="KW-0808">Transferase</keyword>
<dbReference type="InterPro" id="IPR049551">
    <property type="entry name" value="PKS_DH_C"/>
</dbReference>
<evidence type="ECO:0000256" key="3">
    <source>
        <dbReference type="ARBA" id="ARBA00022679"/>
    </source>
</evidence>
<dbReference type="InterPro" id="IPR036736">
    <property type="entry name" value="ACP-like_sf"/>
</dbReference>
<dbReference type="InterPro" id="IPR016035">
    <property type="entry name" value="Acyl_Trfase/lysoPLipase"/>
</dbReference>
<keyword evidence="9" id="KW-1185">Reference proteome</keyword>
<evidence type="ECO:0000259" key="7">
    <source>
        <dbReference type="PROSITE" id="PS52019"/>
    </source>
</evidence>
<dbReference type="InterPro" id="IPR032821">
    <property type="entry name" value="PKS_assoc"/>
</dbReference>
<evidence type="ECO:0000259" key="6">
    <source>
        <dbReference type="PROSITE" id="PS52004"/>
    </source>
</evidence>
<dbReference type="PANTHER" id="PTHR43775:SF13">
    <property type="entry name" value="POLYKETIDE SYNTHASE 1"/>
    <property type="match status" value="1"/>
</dbReference>
<organism evidence="8 9">
    <name type="scientific">Diplodia corticola</name>
    <dbReference type="NCBI Taxonomy" id="236234"/>
    <lineage>
        <taxon>Eukaryota</taxon>
        <taxon>Fungi</taxon>
        <taxon>Dikarya</taxon>
        <taxon>Ascomycota</taxon>
        <taxon>Pezizomycotina</taxon>
        <taxon>Dothideomycetes</taxon>
        <taxon>Dothideomycetes incertae sedis</taxon>
        <taxon>Botryosphaeriales</taxon>
        <taxon>Botryosphaeriaceae</taxon>
        <taxon>Diplodia</taxon>
    </lineage>
</organism>
<name>A0A1J9QLA9_9PEZI</name>
<dbReference type="InterPro" id="IPR020843">
    <property type="entry name" value="ER"/>
</dbReference>
<dbReference type="InterPro" id="IPR001227">
    <property type="entry name" value="Ac_transferase_dom_sf"/>
</dbReference>
<proteinExistence type="predicted"/>
<keyword evidence="2" id="KW-0597">Phosphoprotein</keyword>
<dbReference type="InterPro" id="IPR014031">
    <property type="entry name" value="Ketoacyl_synth_C"/>
</dbReference>
<dbReference type="InterPro" id="IPR018201">
    <property type="entry name" value="Ketoacyl_synth_AS"/>
</dbReference>
<dbReference type="Gene3D" id="3.90.180.10">
    <property type="entry name" value="Medium-chain alcohol dehydrogenases, catalytic domain"/>
    <property type="match status" value="1"/>
</dbReference>
<feature type="region of interest" description="N-terminal hotdog fold" evidence="5">
    <location>
        <begin position="922"/>
        <end position="1059"/>
    </location>
</feature>
<dbReference type="Proteomes" id="UP000183809">
    <property type="component" value="Unassembled WGS sequence"/>
</dbReference>
<evidence type="ECO:0000256" key="5">
    <source>
        <dbReference type="PROSITE-ProRule" id="PRU01363"/>
    </source>
</evidence>
<dbReference type="SMART" id="SM00827">
    <property type="entry name" value="PKS_AT"/>
    <property type="match status" value="1"/>
</dbReference>
<dbReference type="Pfam" id="PF21089">
    <property type="entry name" value="PKS_DH_N"/>
    <property type="match status" value="1"/>
</dbReference>
<feature type="domain" description="Ketosynthase family 3 (KS3)" evidence="6">
    <location>
        <begin position="14"/>
        <end position="439"/>
    </location>
</feature>
<dbReference type="SUPFAM" id="SSF55048">
    <property type="entry name" value="Probable ACP-binding domain of malonyl-CoA ACP transacylase"/>
    <property type="match status" value="1"/>
</dbReference>
<dbReference type="InterPro" id="IPR056501">
    <property type="entry name" value="NAD-bd_HRPKS_sdrA"/>
</dbReference>
<dbReference type="SUPFAM" id="SSF51735">
    <property type="entry name" value="NAD(P)-binding Rossmann-fold domains"/>
    <property type="match status" value="3"/>
</dbReference>
<dbReference type="Pfam" id="PF02801">
    <property type="entry name" value="Ketoacyl-synt_C"/>
    <property type="match status" value="1"/>
</dbReference>
<evidence type="ECO:0000313" key="9">
    <source>
        <dbReference type="Proteomes" id="UP000183809"/>
    </source>
</evidence>
<dbReference type="Gene3D" id="3.30.70.3290">
    <property type="match status" value="1"/>
</dbReference>
<protein>
    <submittedName>
        <fullName evidence="8">Polyketide synthase</fullName>
    </submittedName>
</protein>
<dbReference type="Pfam" id="PF00698">
    <property type="entry name" value="Acyl_transf_1"/>
    <property type="match status" value="1"/>
</dbReference>
<dbReference type="EMBL" id="MNUE01000075">
    <property type="protein sequence ID" value="OJD29678.1"/>
    <property type="molecule type" value="Genomic_DNA"/>
</dbReference>
<sequence>MDGSGTDSPRPTRPMPIAIVGMSCRMPGAVSSLADFWDMMVSERSGRTAFPVDRFNPDTFYHPNPDRKDCINTKHGYFVDQDVSTFDASFFKMGATEAAATGPQHRLLLECAFEALEDAGIPKERIAGRDVGVFATNNMCDYTFAQMNDVHSSTPMSAALGNACMLANGISYHFDLKGPSVTVETACSSTLSAMHQAAQSLRSGETEVCLVAGCALNLTPWRWMLLSNLMMLNPSGESAAFDRAADSGYARGEGAGCLVMKPLDHALRDNDRIHCVLTDVGVNHDGQKLSYTTPSEASQAKLMQQVYTRAGISPEDVGFVEAHAPGTRVGDPIELSAIHTVFGSGRTAAAPLLLGSVKSNVGHLESASGIPSVIKVAMMLQKGIVPPTVGFRQENEKAPLRSRNMEVPVHSVAWPQGKRYAAVNNFGFGGTNAHCVLEQPPASQPAALPAGEDDAGADPLLIPLSANDEAAFTQRKEQLVRFLQGDVQVSARDLAYTLGQRRTHFTSRTAAVASTTSELSIALASSGSGVRSGQRGPRLAFIFPGQGSQWLGMGRELFHRYPVFTQAIRETDAILVKLGADFTLEEQMFKAGPESSRIDQPEVSQPATTALQVALVLLLRSWGVEPHATVGHSSGEIAAAFAAGILSLESATRAAYYRGQFTAALRTEQPDLRGGMIAIMAGADDVSPLLGAVSAGTVVIACENSPKSVTASGDEAGLAELEGLMRQKRILHKRLDVDVPYHSPFLEHVLELYKNLEGLEPQPKEKHTADFYSTMHGRKLAGSKVKPSYWASSARYPVRFSQGVLDLLSRDNPPDAFVEIGPRTTLLGPTKQILHAAGKVDKTLLFSMLERGKDARRTSLDLAGKLFSLGIGLDFNQVNFPASDASPPRLVEGLSPYPWSRTRHWLDSRLLEESLRGSSTRHDLLGRPLEGLSGGEAAWTSVLRIEDLPWLRDHRLGASAVFPFAGLLSAAVEAAAQLAAERRSLLDLDAAGAGFMLRDARALSPLVLREGNRCDLATKLRPVPGAGGWDEFEISTWDAGASGWLHHCRGLICVRAGCESTTKTRPEDAVAKCRRSVDGNTLYRDWARVSPQRGTTFQNVQSLRYGGGKAVGEISVSDTQAVMPYQYETALTVHPTTLDGLFQCVLPLLVAEPARGPDNIWTPTGVGHMFVSRHVPGKPGDRLDAVATVGGVSGDFSITAWAGQQMCIELDGLTMGAANSGAVRWPEPTSGCYKVAWQPADAFTATKSSSQPWLVVYTDPRTEDLAFEVKDQMTRAKLTVSVCALAQAEPGSRGGVVICDVHGSLLSEADEAGFEKLKRILLTADEAVWVTKGAQKKTTIPHGGIVAGFARTLRYELGTRIATLDLDPDEDDEDDAEAQASLVAEVAARIGSSSPGRIDLEYVEEDGMLLVPRLADNEPVMRACHAATGACGPSAQRFDPERRMKLALARPGAPETLYLEDVDAVSDVQDGEIEVRVAATGVAMDDARAASNLSISRPLGTECSGIVTRVGGGVEGLAVGDRVCCLSADAYGTFVRCRASSAARIPDDMPFDVAAALPADYTQAYYATVEEGRLRKGERVLVHAHGSLGQAVAQVATALGAEVFDSRTNKSPKDVDLVINTLPDDAEFVQSAWQFLAPFGRFVQLGDSHGTLTMPPIGARGNCSFAYAAIDVVAANRPRLMADVWARVMELVASNRIGPDPSTLSIIPLSQLPAALRDVSSGTATTKHVVINKPSDMIQATLPTPPAPVLRPDGCYIIVGGTGGLGRIIAQWMVGLGARNIFLLSRGTKVNDQVERLIHDMQEAGARIEVKTCDVSNKTQVNSVISECAESTGPIRGVIHAAMVSTKGAPFESTTFEEFKSASESKVAGAWNLHCALSSAPELDFFIMFSSTAGVLGMPGHIGYSSANTFLDGLAQFRVRQGLPAASLALGFVLDAGYLAERADLTQLRRIGGLEGEYVTSADVIALLSTAIRGSVGANCIMGIGFGGDSSNAKMHPSKDDARLAKLRLRCPSSSAQTERRDQHSLTNGDGGETSLFAELRHAVDKQTALDLLFDAVTKKVAALLLVPVEHVRSTNSTAELGLDSLTMMELMNWVATDLRTRLRMTDLFHVEGLLDLSNQILEKSGIVFKN</sequence>
<feature type="region of interest" description="C-terminal hotdog fold" evidence="5">
    <location>
        <begin position="1074"/>
        <end position="1224"/>
    </location>
</feature>
<evidence type="ECO:0000256" key="2">
    <source>
        <dbReference type="ARBA" id="ARBA00022553"/>
    </source>
</evidence>
<keyword evidence="1" id="KW-0596">Phosphopantetheine</keyword>
<dbReference type="SUPFAM" id="SSF50129">
    <property type="entry name" value="GroES-like"/>
    <property type="match status" value="1"/>
</dbReference>
<evidence type="ECO:0000256" key="1">
    <source>
        <dbReference type="ARBA" id="ARBA00022450"/>
    </source>
</evidence>
<dbReference type="RefSeq" id="XP_020125938.1">
    <property type="nucleotide sequence ID" value="XM_020278952.1"/>
</dbReference>
<dbReference type="InterPro" id="IPR016036">
    <property type="entry name" value="Malonyl_transacylase_ACP-bd"/>
</dbReference>
<dbReference type="Gene3D" id="3.10.129.110">
    <property type="entry name" value="Polyketide synthase dehydratase"/>
    <property type="match status" value="1"/>
</dbReference>
<dbReference type="SMART" id="SM00829">
    <property type="entry name" value="PKS_ER"/>
    <property type="match status" value="1"/>
</dbReference>
<comment type="caution">
    <text evidence="8">The sequence shown here is derived from an EMBL/GenBank/DDBJ whole genome shotgun (WGS) entry which is preliminary data.</text>
</comment>
<dbReference type="STRING" id="236234.A0A1J9QLA9"/>
<dbReference type="GO" id="GO:0004312">
    <property type="term" value="F:fatty acid synthase activity"/>
    <property type="evidence" value="ECO:0007669"/>
    <property type="project" value="TreeGrafter"/>
</dbReference>
<accession>A0A1J9QLA9</accession>
<dbReference type="Pfam" id="PF14765">
    <property type="entry name" value="PS-DH"/>
    <property type="match status" value="1"/>
</dbReference>
<dbReference type="Gene3D" id="3.40.50.720">
    <property type="entry name" value="NAD(P)-binding Rossmann-like Domain"/>
    <property type="match status" value="4"/>
</dbReference>
<dbReference type="InterPro" id="IPR014043">
    <property type="entry name" value="Acyl_transferase_dom"/>
</dbReference>
<dbReference type="InterPro" id="IPR050091">
    <property type="entry name" value="PKS_NRPS_Biosynth_Enz"/>
</dbReference>
<dbReference type="InterPro" id="IPR057326">
    <property type="entry name" value="KR_dom"/>
</dbReference>
<dbReference type="CDD" id="cd05195">
    <property type="entry name" value="enoyl_red"/>
    <property type="match status" value="1"/>
</dbReference>
<dbReference type="GO" id="GO:0044550">
    <property type="term" value="P:secondary metabolite biosynthetic process"/>
    <property type="evidence" value="ECO:0007669"/>
    <property type="project" value="TreeGrafter"/>
</dbReference>
<dbReference type="GO" id="GO:0016491">
    <property type="term" value="F:oxidoreductase activity"/>
    <property type="evidence" value="ECO:0007669"/>
    <property type="project" value="InterPro"/>
</dbReference>
<dbReference type="GO" id="GO:0031177">
    <property type="term" value="F:phosphopantetheine binding"/>
    <property type="evidence" value="ECO:0007669"/>
    <property type="project" value="InterPro"/>
</dbReference>
<dbReference type="SUPFAM" id="SSF53901">
    <property type="entry name" value="Thiolase-like"/>
    <property type="match status" value="1"/>
</dbReference>
<dbReference type="Gene3D" id="3.40.366.10">
    <property type="entry name" value="Malonyl-Coenzyme A Acyl Carrier Protein, domain 2"/>
    <property type="match status" value="1"/>
</dbReference>
<dbReference type="GeneID" id="31019214"/>
<dbReference type="PROSITE" id="PS52019">
    <property type="entry name" value="PKS_MFAS_DH"/>
    <property type="match status" value="1"/>
</dbReference>
<dbReference type="PANTHER" id="PTHR43775">
    <property type="entry name" value="FATTY ACID SYNTHASE"/>
    <property type="match status" value="1"/>
</dbReference>
<dbReference type="InterPro" id="IPR013154">
    <property type="entry name" value="ADH-like_N"/>
</dbReference>
<feature type="domain" description="PKS/mFAS DH" evidence="7">
    <location>
        <begin position="922"/>
        <end position="1224"/>
    </location>
</feature>
<dbReference type="InterPro" id="IPR013968">
    <property type="entry name" value="PKS_KR"/>
</dbReference>
<evidence type="ECO:0000256" key="4">
    <source>
        <dbReference type="ARBA" id="ARBA00023268"/>
    </source>
</evidence>
<keyword evidence="4" id="KW-0511">Multifunctional enzyme</keyword>
<dbReference type="Pfam" id="PF08659">
    <property type="entry name" value="KR"/>
    <property type="match status" value="1"/>
</dbReference>
<reference evidence="8 9" key="1">
    <citation type="submission" date="2016-10" db="EMBL/GenBank/DDBJ databases">
        <title>Proteomics and genomics reveal pathogen-plant mechanisms compatible with a hemibiotrophic lifestyle of Diplodia corticola.</title>
        <authorList>
            <person name="Fernandes I."/>
            <person name="De Jonge R."/>
            <person name="Van De Peer Y."/>
            <person name="Devreese B."/>
            <person name="Alves A."/>
            <person name="Esteves A.C."/>
        </authorList>
    </citation>
    <scope>NUCLEOTIDE SEQUENCE [LARGE SCALE GENOMIC DNA]</scope>
    <source>
        <strain evidence="8 9">CBS 112549</strain>
    </source>
</reference>
<dbReference type="Pfam" id="PF16197">
    <property type="entry name" value="KAsynt_C_assoc"/>
    <property type="match status" value="1"/>
</dbReference>
<dbReference type="InterPro" id="IPR042104">
    <property type="entry name" value="PKS_dehydratase_sf"/>
</dbReference>
<dbReference type="InterPro" id="IPR014030">
    <property type="entry name" value="Ketoacyl_synth_N"/>
</dbReference>
<dbReference type="SUPFAM" id="SSF47336">
    <property type="entry name" value="ACP-like"/>
    <property type="match status" value="1"/>
</dbReference>
<dbReference type="InterPro" id="IPR016039">
    <property type="entry name" value="Thiolase-like"/>
</dbReference>
<dbReference type="SMART" id="SM00825">
    <property type="entry name" value="PKS_KS"/>
    <property type="match status" value="1"/>
</dbReference>
<dbReference type="PROSITE" id="PS00606">
    <property type="entry name" value="KS3_1"/>
    <property type="match status" value="1"/>
</dbReference>
<gene>
    <name evidence="8" type="ORF">BKCO1_7500037</name>
</gene>
<dbReference type="InterPro" id="IPR020807">
    <property type="entry name" value="PKS_DH"/>
</dbReference>
<dbReference type="SMART" id="SM00823">
    <property type="entry name" value="PKS_PP"/>
    <property type="match status" value="1"/>
</dbReference>
<dbReference type="InterPro" id="IPR049900">
    <property type="entry name" value="PKS_mFAS_DH"/>
</dbReference>
<dbReference type="InterPro" id="IPR020806">
    <property type="entry name" value="PKS_PP-bd"/>
</dbReference>
<dbReference type="CDD" id="cd00833">
    <property type="entry name" value="PKS"/>
    <property type="match status" value="1"/>
</dbReference>
<evidence type="ECO:0000313" key="8">
    <source>
        <dbReference type="EMBL" id="OJD29678.1"/>
    </source>
</evidence>
<dbReference type="PROSITE" id="PS52004">
    <property type="entry name" value="KS3_2"/>
    <property type="match status" value="1"/>
</dbReference>
<dbReference type="Gene3D" id="1.10.1200.10">
    <property type="entry name" value="ACP-like"/>
    <property type="match status" value="1"/>
</dbReference>
<dbReference type="Pfam" id="PF00550">
    <property type="entry name" value="PP-binding"/>
    <property type="match status" value="1"/>
</dbReference>
<dbReference type="InterPro" id="IPR011032">
    <property type="entry name" value="GroES-like_sf"/>
</dbReference>
<feature type="active site" description="Proton donor; for dehydratase activity" evidence="5">
    <location>
        <position position="1139"/>
    </location>
</feature>
<dbReference type="InterPro" id="IPR049552">
    <property type="entry name" value="PKS_DH_N"/>
</dbReference>
<dbReference type="Gene3D" id="3.40.47.10">
    <property type="match status" value="1"/>
</dbReference>
<dbReference type="InterPro" id="IPR009081">
    <property type="entry name" value="PP-bd_ACP"/>
</dbReference>
<dbReference type="OrthoDB" id="329835at2759"/>
<dbReference type="Pfam" id="PF23114">
    <property type="entry name" value="NAD-bd_HRPKS_sdrA"/>
    <property type="match status" value="1"/>
</dbReference>
<dbReference type="GO" id="GO:0004315">
    <property type="term" value="F:3-oxoacyl-[acyl-carrier-protein] synthase activity"/>
    <property type="evidence" value="ECO:0007669"/>
    <property type="project" value="InterPro"/>
</dbReference>
<dbReference type="Pfam" id="PF08240">
    <property type="entry name" value="ADH_N"/>
    <property type="match status" value="1"/>
</dbReference>